<feature type="region of interest" description="Disordered" evidence="1">
    <location>
        <begin position="1"/>
        <end position="27"/>
    </location>
</feature>
<evidence type="ECO:0000256" key="1">
    <source>
        <dbReference type="SAM" id="MobiDB-lite"/>
    </source>
</evidence>
<keyword evidence="3" id="KW-1185">Reference proteome</keyword>
<dbReference type="EMBL" id="JAINUG010000045">
    <property type="protein sequence ID" value="KAJ8406114.1"/>
    <property type="molecule type" value="Genomic_DNA"/>
</dbReference>
<dbReference type="Proteomes" id="UP001221898">
    <property type="component" value="Unassembled WGS sequence"/>
</dbReference>
<gene>
    <name evidence="2" type="ORF">AAFF_G00310020</name>
</gene>
<sequence length="138" mass="15384">MSPMPENGKGQPKAKKKGKSDQPFLSAETPDVSGRFFSRRGLQVAVHRHRARGRRFVRCVTLADCGRQIDRRGSLVYDEARKTRSAESLPPWATLAPIMRHEEPSAANTNRCINRALACALLLNPLLCFILPFPLCSV</sequence>
<dbReference type="AlphaFoldDB" id="A0AAD7SP27"/>
<evidence type="ECO:0000313" key="2">
    <source>
        <dbReference type="EMBL" id="KAJ8406114.1"/>
    </source>
</evidence>
<name>A0AAD7SP27_9TELE</name>
<proteinExistence type="predicted"/>
<comment type="caution">
    <text evidence="2">The sequence shown here is derived from an EMBL/GenBank/DDBJ whole genome shotgun (WGS) entry which is preliminary data.</text>
</comment>
<organism evidence="2 3">
    <name type="scientific">Aldrovandia affinis</name>
    <dbReference type="NCBI Taxonomy" id="143900"/>
    <lineage>
        <taxon>Eukaryota</taxon>
        <taxon>Metazoa</taxon>
        <taxon>Chordata</taxon>
        <taxon>Craniata</taxon>
        <taxon>Vertebrata</taxon>
        <taxon>Euteleostomi</taxon>
        <taxon>Actinopterygii</taxon>
        <taxon>Neopterygii</taxon>
        <taxon>Teleostei</taxon>
        <taxon>Notacanthiformes</taxon>
        <taxon>Halosauridae</taxon>
        <taxon>Aldrovandia</taxon>
    </lineage>
</organism>
<reference evidence="2" key="1">
    <citation type="journal article" date="2023" name="Science">
        <title>Genome structures resolve the early diversification of teleost fishes.</title>
        <authorList>
            <person name="Parey E."/>
            <person name="Louis A."/>
            <person name="Montfort J."/>
            <person name="Bouchez O."/>
            <person name="Roques C."/>
            <person name="Iampietro C."/>
            <person name="Lluch J."/>
            <person name="Castinel A."/>
            <person name="Donnadieu C."/>
            <person name="Desvignes T."/>
            <person name="Floi Bucao C."/>
            <person name="Jouanno E."/>
            <person name="Wen M."/>
            <person name="Mejri S."/>
            <person name="Dirks R."/>
            <person name="Jansen H."/>
            <person name="Henkel C."/>
            <person name="Chen W.J."/>
            <person name="Zahm M."/>
            <person name="Cabau C."/>
            <person name="Klopp C."/>
            <person name="Thompson A.W."/>
            <person name="Robinson-Rechavi M."/>
            <person name="Braasch I."/>
            <person name="Lecointre G."/>
            <person name="Bobe J."/>
            <person name="Postlethwait J.H."/>
            <person name="Berthelot C."/>
            <person name="Roest Crollius H."/>
            <person name="Guiguen Y."/>
        </authorList>
    </citation>
    <scope>NUCLEOTIDE SEQUENCE</scope>
    <source>
        <strain evidence="2">NC1722</strain>
    </source>
</reference>
<accession>A0AAD7SP27</accession>
<protein>
    <submittedName>
        <fullName evidence="2">Uncharacterized protein</fullName>
    </submittedName>
</protein>
<evidence type="ECO:0000313" key="3">
    <source>
        <dbReference type="Proteomes" id="UP001221898"/>
    </source>
</evidence>